<reference evidence="8" key="1">
    <citation type="submission" date="2022-12" db="EMBL/GenBank/DDBJ databases">
        <authorList>
            <person name="Petersen C."/>
        </authorList>
    </citation>
    <scope>NUCLEOTIDE SEQUENCE</scope>
    <source>
        <strain evidence="8">IBT 29677</strain>
    </source>
</reference>
<keyword evidence="2" id="KW-0805">Transcription regulation</keyword>
<evidence type="ECO:0000313" key="8">
    <source>
        <dbReference type="EMBL" id="KAJ5379267.1"/>
    </source>
</evidence>
<dbReference type="InterPro" id="IPR007604">
    <property type="entry name" value="CP2"/>
</dbReference>
<feature type="region of interest" description="Disordered" evidence="6">
    <location>
        <begin position="341"/>
        <end position="377"/>
    </location>
</feature>
<name>A0A9W9SIT8_9EURO</name>
<comment type="caution">
    <text evidence="8">The sequence shown here is derived from an EMBL/GenBank/DDBJ whole genome shotgun (WGS) entry which is preliminary data.</text>
</comment>
<dbReference type="PROSITE" id="PS51968">
    <property type="entry name" value="GRH_CP2_DB"/>
    <property type="match status" value="1"/>
</dbReference>
<dbReference type="GeneID" id="81376003"/>
<keyword evidence="3" id="KW-0238">DNA-binding</keyword>
<dbReference type="InterPro" id="IPR057520">
    <property type="entry name" value="GRHL1/CP2_C"/>
</dbReference>
<gene>
    <name evidence="8" type="ORF">N7509_012386</name>
</gene>
<proteinExistence type="predicted"/>
<evidence type="ECO:0000256" key="1">
    <source>
        <dbReference type="ARBA" id="ARBA00004123"/>
    </source>
</evidence>
<evidence type="ECO:0000256" key="4">
    <source>
        <dbReference type="ARBA" id="ARBA00023163"/>
    </source>
</evidence>
<dbReference type="PANTHER" id="PTHR11037">
    <property type="entry name" value="TRANSCRIPTION FACTOR CP2"/>
    <property type="match status" value="1"/>
</dbReference>
<feature type="domain" description="Grh/CP2 DB" evidence="7">
    <location>
        <begin position="125"/>
        <end position="372"/>
    </location>
</feature>
<dbReference type="Pfam" id="PF25416">
    <property type="entry name" value="GRHL1_C"/>
    <property type="match status" value="1"/>
</dbReference>
<dbReference type="EMBL" id="JAPZBU010000011">
    <property type="protein sequence ID" value="KAJ5379267.1"/>
    <property type="molecule type" value="Genomic_DNA"/>
</dbReference>
<sequence>MGAILHNQAGNLHSPSLYLTANPLSRTHAVPNTQSGLNQFDMQYTAPHNFQTIPDIQRPTYAPIESTYQGWDHGVLDKFETDPTFDDFSFDSALAALDPTINLATVTEDSAPEATLNEMSHSQGKNFRYHVALRARTAMVKSADEDPTSYLNKGQAYGLMVMDLNPPAMTPEVLRYRTFVRVSFDDEEQRSNPALSWQLWKESRGATEAQQRGSDLLAVEFAGEDKDYRHMQLEQVCIDGFCVTWTVERGESTKCCIIPLRFNFLSTDFSHSKGVKGVPVRLCAKTELLSLESASDPLGSEMCYCKLKLFRDHGAERKINNDLRHVKKTITRLEQQIKDVPEGGRFNKRRRANNTSTDMRDSSELDHGRIGSSFGESSVEHDLRRKLAVSQSMLSSTHTISVLTLRGEKEDDPDEYPIHLTKNQQSAEDVRGKSIEGQSLDLSGPPAAEQPSKPTVCFFIRPSNEPSKVFRAIYLTERTAKDLKKKICEKYHIDQSKIERLLRIVNDDLKIIVDDDLVGELPGGQAMIVDICETSSDVDVPGFGVPKPESINELYYAKSRNISIIMETVKNAANYVSETIQGTGAEASKEANKQVAKDGDAKLSTRASAAKDAIVDKKDEKSHDTKADVYKERTKH</sequence>
<dbReference type="GO" id="GO:0005634">
    <property type="term" value="C:nucleus"/>
    <property type="evidence" value="ECO:0007669"/>
    <property type="project" value="UniProtKB-SubCell"/>
</dbReference>
<feature type="region of interest" description="Disordered" evidence="6">
    <location>
        <begin position="584"/>
        <end position="636"/>
    </location>
</feature>
<organism evidence="8 9">
    <name type="scientific">Penicillium cosmopolitanum</name>
    <dbReference type="NCBI Taxonomy" id="1131564"/>
    <lineage>
        <taxon>Eukaryota</taxon>
        <taxon>Fungi</taxon>
        <taxon>Dikarya</taxon>
        <taxon>Ascomycota</taxon>
        <taxon>Pezizomycotina</taxon>
        <taxon>Eurotiomycetes</taxon>
        <taxon>Eurotiomycetidae</taxon>
        <taxon>Eurotiales</taxon>
        <taxon>Aspergillaceae</taxon>
        <taxon>Penicillium</taxon>
    </lineage>
</organism>
<evidence type="ECO:0000313" key="9">
    <source>
        <dbReference type="Proteomes" id="UP001147747"/>
    </source>
</evidence>
<feature type="region of interest" description="Disordered" evidence="6">
    <location>
        <begin position="405"/>
        <end position="450"/>
    </location>
</feature>
<evidence type="ECO:0000256" key="6">
    <source>
        <dbReference type="SAM" id="MobiDB-lite"/>
    </source>
</evidence>
<keyword evidence="4" id="KW-0804">Transcription</keyword>
<dbReference type="GO" id="GO:0000978">
    <property type="term" value="F:RNA polymerase II cis-regulatory region sequence-specific DNA binding"/>
    <property type="evidence" value="ECO:0007669"/>
    <property type="project" value="TreeGrafter"/>
</dbReference>
<dbReference type="InterPro" id="IPR040167">
    <property type="entry name" value="TF_CP2-like"/>
</dbReference>
<protein>
    <recommendedName>
        <fullName evidence="7">Grh/CP2 DB domain-containing protein</fullName>
    </recommendedName>
</protein>
<comment type="subcellular location">
    <subcellularLocation>
        <location evidence="1">Nucleus</location>
    </subcellularLocation>
</comment>
<dbReference type="RefSeq" id="XP_056483053.1">
    <property type="nucleotide sequence ID" value="XM_056637023.1"/>
</dbReference>
<evidence type="ECO:0000256" key="5">
    <source>
        <dbReference type="ARBA" id="ARBA00023242"/>
    </source>
</evidence>
<feature type="compositionally biased region" description="Basic and acidic residues" evidence="6">
    <location>
        <begin position="587"/>
        <end position="603"/>
    </location>
</feature>
<evidence type="ECO:0000256" key="2">
    <source>
        <dbReference type="ARBA" id="ARBA00023015"/>
    </source>
</evidence>
<dbReference type="GO" id="GO:0001228">
    <property type="term" value="F:DNA-binding transcription activator activity, RNA polymerase II-specific"/>
    <property type="evidence" value="ECO:0007669"/>
    <property type="project" value="TreeGrafter"/>
</dbReference>
<evidence type="ECO:0000256" key="3">
    <source>
        <dbReference type="ARBA" id="ARBA00023125"/>
    </source>
</evidence>
<dbReference type="InterPro" id="IPR020100">
    <property type="entry name" value="Glc-repressible_Grg1"/>
</dbReference>
<dbReference type="AlphaFoldDB" id="A0A9W9SIT8"/>
<feature type="compositionally biased region" description="Basic and acidic residues" evidence="6">
    <location>
        <begin position="358"/>
        <end position="369"/>
    </location>
</feature>
<dbReference type="Proteomes" id="UP001147747">
    <property type="component" value="Unassembled WGS sequence"/>
</dbReference>
<dbReference type="PANTHER" id="PTHR11037:SF20">
    <property type="entry name" value="PROTEIN GRAINYHEAD"/>
    <property type="match status" value="1"/>
</dbReference>
<reference evidence="8" key="2">
    <citation type="journal article" date="2023" name="IMA Fungus">
        <title>Comparative genomic study of the Penicillium genus elucidates a diverse pangenome and 15 lateral gene transfer events.</title>
        <authorList>
            <person name="Petersen C."/>
            <person name="Sorensen T."/>
            <person name="Nielsen M.R."/>
            <person name="Sondergaard T.E."/>
            <person name="Sorensen J.L."/>
            <person name="Fitzpatrick D.A."/>
            <person name="Frisvad J.C."/>
            <person name="Nielsen K.L."/>
        </authorList>
    </citation>
    <scope>NUCLEOTIDE SEQUENCE</scope>
    <source>
        <strain evidence="8">IBT 29677</strain>
    </source>
</reference>
<dbReference type="Pfam" id="PF11034">
    <property type="entry name" value="Grg1"/>
    <property type="match status" value="1"/>
</dbReference>
<dbReference type="OrthoDB" id="7680836at2759"/>
<accession>A0A9W9SIT8</accession>
<dbReference type="Pfam" id="PF04516">
    <property type="entry name" value="CP2"/>
    <property type="match status" value="1"/>
</dbReference>
<evidence type="ECO:0000259" key="7">
    <source>
        <dbReference type="PROSITE" id="PS51968"/>
    </source>
</evidence>
<keyword evidence="5" id="KW-0539">Nucleus</keyword>
<feature type="compositionally biased region" description="Basic and acidic residues" evidence="6">
    <location>
        <begin position="613"/>
        <end position="636"/>
    </location>
</feature>
<keyword evidence="9" id="KW-1185">Reference proteome</keyword>